<comment type="caution">
    <text evidence="1">The sequence shown here is derived from an EMBL/GenBank/DDBJ whole genome shotgun (WGS) entry which is preliminary data.</text>
</comment>
<name>X1SU62_9ZZZZ</name>
<reference evidence="1" key="1">
    <citation type="journal article" date="2014" name="Front. Microbiol.">
        <title>High frequency of phylogenetically diverse reductive dehalogenase-homologous genes in deep subseafloor sedimentary metagenomes.</title>
        <authorList>
            <person name="Kawai M."/>
            <person name="Futagami T."/>
            <person name="Toyoda A."/>
            <person name="Takaki Y."/>
            <person name="Nishi S."/>
            <person name="Hori S."/>
            <person name="Arai W."/>
            <person name="Tsubouchi T."/>
            <person name="Morono Y."/>
            <person name="Uchiyama I."/>
            <person name="Ito T."/>
            <person name="Fujiyama A."/>
            <person name="Inagaki F."/>
            <person name="Takami H."/>
        </authorList>
    </citation>
    <scope>NUCLEOTIDE SEQUENCE</scope>
    <source>
        <strain evidence="1">Expedition CK06-06</strain>
    </source>
</reference>
<proteinExistence type="predicted"/>
<organism evidence="1">
    <name type="scientific">marine sediment metagenome</name>
    <dbReference type="NCBI Taxonomy" id="412755"/>
    <lineage>
        <taxon>unclassified sequences</taxon>
        <taxon>metagenomes</taxon>
        <taxon>ecological metagenomes</taxon>
    </lineage>
</organism>
<feature type="non-terminal residue" evidence="1">
    <location>
        <position position="46"/>
    </location>
</feature>
<sequence>ADHVIVCHELSRQKLLYQRKVKTPITVILNVPDEGVFSLSVRNTNR</sequence>
<dbReference type="AlphaFoldDB" id="X1SU62"/>
<feature type="non-terminal residue" evidence="1">
    <location>
        <position position="1"/>
    </location>
</feature>
<gene>
    <name evidence="1" type="ORF">S06H3_66805</name>
</gene>
<protein>
    <submittedName>
        <fullName evidence="1">Uncharacterized protein</fullName>
    </submittedName>
</protein>
<dbReference type="EMBL" id="BARV01045775">
    <property type="protein sequence ID" value="GAI71359.1"/>
    <property type="molecule type" value="Genomic_DNA"/>
</dbReference>
<evidence type="ECO:0000313" key="1">
    <source>
        <dbReference type="EMBL" id="GAI71359.1"/>
    </source>
</evidence>
<accession>X1SU62</accession>